<dbReference type="EMBL" id="MZGU01000001">
    <property type="protein sequence ID" value="PWB87277.1"/>
    <property type="molecule type" value="Genomic_DNA"/>
</dbReference>
<reference evidence="1 2" key="1">
    <citation type="submission" date="2017-03" db="EMBL/GenBank/DDBJ databases">
        <title>Genome sequence of Methanobrevibacter wosei.</title>
        <authorList>
            <person name="Poehlein A."/>
            <person name="Seedorf H."/>
            <person name="Daniel R."/>
        </authorList>
    </citation>
    <scope>NUCLEOTIDE SEQUENCE [LARGE SCALE GENOMIC DNA]</scope>
    <source>
        <strain evidence="1 2">DSM 11979</strain>
    </source>
</reference>
<dbReference type="Proteomes" id="UP000245577">
    <property type="component" value="Unassembled WGS sequence"/>
</dbReference>
<evidence type="ECO:0000313" key="1">
    <source>
        <dbReference type="EMBL" id="PWB87277.1"/>
    </source>
</evidence>
<evidence type="ECO:0000313" key="2">
    <source>
        <dbReference type="Proteomes" id="UP000245577"/>
    </source>
</evidence>
<sequence length="277" mass="32822">MPFCPNCGSYVSPGDKICDCGTYVCEDDYLELENITVPILESYSFLLTSQKFIEFINREGSNGFKLSYYKAIPQQKDNDMEIIVGFGRNDSMEIKEFKYNIENETYDLYNEESRLKEAFNKNNNSFEKFIILNRIVEYEKRYNFILYEVGIEYPLISFSDANNNKIIFKYNFESHELEYEGKYVFKDYIEFSKDFKMVLTPKNYKEHIDVKSAEYKLANISEAIKLIDEVKKEGFIFTSIETSSDKDYIHVNFKKGETSFRQYLFNFADNSYELIKD</sequence>
<name>A0A2U1S9V7_9EURY</name>
<keyword evidence="2" id="KW-1185">Reference proteome</keyword>
<organism evidence="1 2">
    <name type="scientific">Methanobrevibacter woesei</name>
    <dbReference type="NCBI Taxonomy" id="190976"/>
    <lineage>
        <taxon>Archaea</taxon>
        <taxon>Methanobacteriati</taxon>
        <taxon>Methanobacteriota</taxon>
        <taxon>Methanomada group</taxon>
        <taxon>Methanobacteria</taxon>
        <taxon>Methanobacteriales</taxon>
        <taxon>Methanobacteriaceae</taxon>
        <taxon>Methanobrevibacter</taxon>
    </lineage>
</organism>
<accession>A0A2U1S9V7</accession>
<gene>
    <name evidence="1" type="ORF">MBBWO_00550</name>
</gene>
<comment type="caution">
    <text evidence="1">The sequence shown here is derived from an EMBL/GenBank/DDBJ whole genome shotgun (WGS) entry which is preliminary data.</text>
</comment>
<protein>
    <submittedName>
        <fullName evidence="1">Uncharacterized protein</fullName>
    </submittedName>
</protein>
<dbReference type="AlphaFoldDB" id="A0A2U1S9V7"/>
<proteinExistence type="predicted"/>
<dbReference type="RefSeq" id="WP_116668889.1">
    <property type="nucleotide sequence ID" value="NZ_CASEFK010000001.1"/>
</dbReference>